<dbReference type="Gramene" id="QL04p028099:mrna">
    <property type="protein sequence ID" value="QL04p028099:mrna"/>
    <property type="gene ID" value="QL04p028099"/>
</dbReference>
<protein>
    <recommendedName>
        <fullName evidence="1">ADP-ribosyl cyclase/cyclic ADP-ribose hydrolase</fullName>
        <ecNumber evidence="1">3.2.2.6</ecNumber>
    </recommendedName>
</protein>
<dbReference type="PANTHER" id="PTHR11017">
    <property type="entry name" value="LEUCINE-RICH REPEAT-CONTAINING PROTEIN"/>
    <property type="match status" value="1"/>
</dbReference>
<proteinExistence type="predicted"/>
<feature type="domain" description="Disease resistance protein Roq1-like winged-helix" evidence="9">
    <location>
        <begin position="216"/>
        <end position="281"/>
    </location>
</feature>
<evidence type="ECO:0000259" key="7">
    <source>
        <dbReference type="Pfam" id="PF00931"/>
    </source>
</evidence>
<dbReference type="InterPro" id="IPR027417">
    <property type="entry name" value="P-loop_NTPase"/>
</dbReference>
<evidence type="ECO:0000259" key="9">
    <source>
        <dbReference type="Pfam" id="PF23282"/>
    </source>
</evidence>
<evidence type="ECO:0000256" key="6">
    <source>
        <dbReference type="ARBA" id="ARBA00047304"/>
    </source>
</evidence>
<dbReference type="GO" id="GO:0043531">
    <property type="term" value="F:ADP binding"/>
    <property type="evidence" value="ECO:0007669"/>
    <property type="project" value="InterPro"/>
</dbReference>
<evidence type="ECO:0000259" key="10">
    <source>
        <dbReference type="Pfam" id="PF23286"/>
    </source>
</evidence>
<dbReference type="Pfam" id="PF00931">
    <property type="entry name" value="NB-ARC"/>
    <property type="match status" value="1"/>
</dbReference>
<dbReference type="Gene3D" id="3.80.10.10">
    <property type="entry name" value="Ribonuclease Inhibitor"/>
    <property type="match status" value="2"/>
</dbReference>
<evidence type="ECO:0000256" key="3">
    <source>
        <dbReference type="ARBA" id="ARBA00022737"/>
    </source>
</evidence>
<accession>A0A7N2R2U4</accession>
<evidence type="ECO:0000259" key="8">
    <source>
        <dbReference type="Pfam" id="PF20160"/>
    </source>
</evidence>
<dbReference type="GO" id="GO:0006952">
    <property type="term" value="P:defense response"/>
    <property type="evidence" value="ECO:0007669"/>
    <property type="project" value="InterPro"/>
</dbReference>
<dbReference type="InterPro" id="IPR044974">
    <property type="entry name" value="Disease_R_plants"/>
</dbReference>
<feature type="domain" description="C-JID" evidence="8">
    <location>
        <begin position="773"/>
        <end position="908"/>
    </location>
</feature>
<dbReference type="SUPFAM" id="SSF52058">
    <property type="entry name" value="L domain-like"/>
    <property type="match status" value="1"/>
</dbReference>
<keyword evidence="5" id="KW-0520">NAD</keyword>
<keyword evidence="3" id="KW-0677">Repeat</keyword>
<feature type="domain" description="NB-ARC" evidence="7">
    <location>
        <begin position="44"/>
        <end position="177"/>
    </location>
</feature>
<evidence type="ECO:0000256" key="2">
    <source>
        <dbReference type="ARBA" id="ARBA00022614"/>
    </source>
</evidence>
<dbReference type="Pfam" id="PF20160">
    <property type="entry name" value="C-JID"/>
    <property type="match status" value="1"/>
</dbReference>
<dbReference type="PRINTS" id="PR00364">
    <property type="entry name" value="DISEASERSIST"/>
</dbReference>
<dbReference type="EnsemblPlants" id="QL04p028099:mrna">
    <property type="protein sequence ID" value="QL04p028099:mrna"/>
    <property type="gene ID" value="QL04p028099"/>
</dbReference>
<dbReference type="Proteomes" id="UP000594261">
    <property type="component" value="Chromosome 4"/>
</dbReference>
<evidence type="ECO:0000313" key="12">
    <source>
        <dbReference type="Proteomes" id="UP000594261"/>
    </source>
</evidence>
<keyword evidence="12" id="KW-1185">Reference proteome</keyword>
<dbReference type="EMBL" id="LRBV02000004">
    <property type="status" value="NOT_ANNOTATED_CDS"/>
    <property type="molecule type" value="Genomic_DNA"/>
</dbReference>
<name>A0A7N2R2U4_QUELO</name>
<organism evidence="11 12">
    <name type="scientific">Quercus lobata</name>
    <name type="common">Valley oak</name>
    <dbReference type="NCBI Taxonomy" id="97700"/>
    <lineage>
        <taxon>Eukaryota</taxon>
        <taxon>Viridiplantae</taxon>
        <taxon>Streptophyta</taxon>
        <taxon>Embryophyta</taxon>
        <taxon>Tracheophyta</taxon>
        <taxon>Spermatophyta</taxon>
        <taxon>Magnoliopsida</taxon>
        <taxon>eudicotyledons</taxon>
        <taxon>Gunneridae</taxon>
        <taxon>Pentapetalae</taxon>
        <taxon>rosids</taxon>
        <taxon>fabids</taxon>
        <taxon>Fagales</taxon>
        <taxon>Fagaceae</taxon>
        <taxon>Quercus</taxon>
    </lineage>
</organism>
<reference evidence="11 12" key="1">
    <citation type="journal article" date="2016" name="G3 (Bethesda)">
        <title>First Draft Assembly and Annotation of the Genome of a California Endemic Oak Quercus lobata Nee (Fagaceae).</title>
        <authorList>
            <person name="Sork V.L."/>
            <person name="Fitz-Gibbon S.T."/>
            <person name="Puiu D."/>
            <person name="Crepeau M."/>
            <person name="Gugger P.F."/>
            <person name="Sherman R."/>
            <person name="Stevens K."/>
            <person name="Langley C.H."/>
            <person name="Pellegrini M."/>
            <person name="Salzberg S.L."/>
        </authorList>
    </citation>
    <scope>NUCLEOTIDE SEQUENCE [LARGE SCALE GENOMIC DNA]</scope>
    <source>
        <strain evidence="11 12">cv. SW786</strain>
    </source>
</reference>
<evidence type="ECO:0000313" key="11">
    <source>
        <dbReference type="EnsemblPlants" id="QL04p028099:mrna"/>
    </source>
</evidence>
<evidence type="ECO:0000256" key="1">
    <source>
        <dbReference type="ARBA" id="ARBA00011982"/>
    </source>
</evidence>
<dbReference type="GO" id="GO:0061809">
    <property type="term" value="F:NAD+ nucleosidase activity, cyclic ADP-ribose generating"/>
    <property type="evidence" value="ECO:0007669"/>
    <property type="project" value="UniProtKB-EC"/>
</dbReference>
<dbReference type="SUPFAM" id="SSF52540">
    <property type="entry name" value="P-loop containing nucleoside triphosphate hydrolases"/>
    <property type="match status" value="1"/>
</dbReference>
<dbReference type="Pfam" id="PF23286">
    <property type="entry name" value="LRR_13"/>
    <property type="match status" value="1"/>
</dbReference>
<dbReference type="InterPro" id="IPR032675">
    <property type="entry name" value="LRR_dom_sf"/>
</dbReference>
<dbReference type="InterPro" id="IPR002182">
    <property type="entry name" value="NB-ARC"/>
</dbReference>
<dbReference type="InParanoid" id="A0A7N2R2U4"/>
<evidence type="ECO:0000256" key="5">
    <source>
        <dbReference type="ARBA" id="ARBA00023027"/>
    </source>
</evidence>
<feature type="domain" description="Disease resistance protein RPS4B/Roq1-like leucine-rich repeats" evidence="10">
    <location>
        <begin position="471"/>
        <end position="639"/>
    </location>
</feature>
<dbReference type="PANTHER" id="PTHR11017:SF559">
    <property type="entry name" value="DISEASE RESISTANCE PROTEIN CHL1"/>
    <property type="match status" value="1"/>
</dbReference>
<evidence type="ECO:0000256" key="4">
    <source>
        <dbReference type="ARBA" id="ARBA00022821"/>
    </source>
</evidence>
<keyword evidence="2" id="KW-0433">Leucine-rich repeat</keyword>
<dbReference type="Gene3D" id="3.40.50.300">
    <property type="entry name" value="P-loop containing nucleotide triphosphate hydrolases"/>
    <property type="match status" value="1"/>
</dbReference>
<dbReference type="InterPro" id="IPR058192">
    <property type="entry name" value="WHD_ROQ1-like"/>
</dbReference>
<dbReference type="EC" id="3.2.2.6" evidence="1"/>
<keyword evidence="4" id="KW-0611">Plant defense</keyword>
<sequence>MLRKLPMPEAEFIRTIVDWIFSELKDKCSFVYEDGFVGLASRVEEMNSCLDMNLNEVRFIGICGKSGMGKTTLARIVFDKIHNQFEACSFLENVREVSKAHGLERLQEQLLCDISKEALRVRDVNKGIQVIRNILRDKRVLIVVDDASEKRHLEALAGKSWFGPRSRIIVTTEDECLLKSNEIQIEWESARNQLKAIPSENIPEKLQIAYNGLNDLEKKLFLDIACFFKGEDQNRVADILESVCYSDDNLRKLVDKSLITIRGGKLCMHHLIQQMGWKIVYGESTELGRRSRLWHCDDVLDILKNNIGTERIEGIVLNLPLNEEHEELNVEPFSKMTKLRLLKICKLHLPCLSNLSNELRLLEWQEYPLKSLPKGFQPPELVELIMHRSSIKQLPGGFGHLYKLKLIDLSDSQKLCQTPNFSGLPNIERLIFQGCTGLHALHPSVGGLKRLILLNLKDCKCLENLPHKINLKSLKILILSGCSKLKKFPKIGRNMTSMLELYLDRTVVEELPSSIKHLTGLTLLNLQDCKNLSSFPSVICSLISLEILILSGCKGQPPKANYFLGLIPTLSSIGTTLTLPYTYLIDRQSQPEPISTLTLPYTYLIDRQSQPEPISLLLPESFSGLSSLVSLDLSDCNLLDGVLPDDLSYLSSLTSLNLRKNDFTCLPNSISQLLNLKLLFLDHCSKLQSLPYLPLSTQFVSAQGCTSLENYSNQVVVWTSDAARFTFINCHGLADDGGKIADVPLLNIHFQSLWQRYMEDQIHQLKGFCLVVPQTEISEWFKNKECGPSVRIPLPPNLFNNRSWKGIALCVIFVVPPNSKNGSPRLDSNYFHEFICQLDMDGSFLNCPLVLKVPKETFVGSFGLWIYISHARFTEHFNEGSCISSLIRPKMLDIQVKMCGARVLYEQDMVEFVQNSRQENFRSCNDLSRGHESLIEDHMSNSQGPDPRLKRNLKSLLSRLYQVDWAQNHLYDYIFHQIARPQHWFTCQKHGPYIEMLLPPDVHYNSTWLGFTVYALYGIQMQQAGFSYKLDSTILLQYSGVSVSFAPYPAFSLSGDLFDESSQRLVVFYIPRRVFQLNRCNHIGALFKSGDPGVQVEMCGIRLVYEQHVEEFVQTLVEYMLGSPDANHHSFSKHVSHQRRILLGCTHEKHYLCPFLPERRPDSVPIVLPNNETIQEECTSREKFSSQVIAAGLECWLKPNLQGFSL</sequence>
<dbReference type="AlphaFoldDB" id="A0A7N2R2U4"/>
<dbReference type="InterPro" id="IPR058546">
    <property type="entry name" value="RPS4B/Roq1-like_LRR"/>
</dbReference>
<dbReference type="Pfam" id="PF23282">
    <property type="entry name" value="WHD_ROQ1"/>
    <property type="match status" value="1"/>
</dbReference>
<reference evidence="11" key="2">
    <citation type="submission" date="2021-01" db="UniProtKB">
        <authorList>
            <consortium name="EnsemblPlants"/>
        </authorList>
    </citation>
    <scope>IDENTIFICATION</scope>
</reference>
<dbReference type="InterPro" id="IPR045344">
    <property type="entry name" value="C-JID"/>
</dbReference>
<comment type="catalytic activity">
    <reaction evidence="6">
        <text>NAD(+) + H2O = ADP-D-ribose + nicotinamide + H(+)</text>
        <dbReference type="Rhea" id="RHEA:16301"/>
        <dbReference type="ChEBI" id="CHEBI:15377"/>
        <dbReference type="ChEBI" id="CHEBI:15378"/>
        <dbReference type="ChEBI" id="CHEBI:17154"/>
        <dbReference type="ChEBI" id="CHEBI:57540"/>
        <dbReference type="ChEBI" id="CHEBI:57967"/>
        <dbReference type="EC" id="3.2.2.6"/>
    </reaction>
    <physiologicalReaction direction="left-to-right" evidence="6">
        <dbReference type="Rhea" id="RHEA:16302"/>
    </physiologicalReaction>
</comment>